<dbReference type="SMART" id="SM00382">
    <property type="entry name" value="AAA"/>
    <property type="match status" value="1"/>
</dbReference>
<dbReference type="STRING" id="945543.VIBR0546_06367"/>
<evidence type="ECO:0000259" key="6">
    <source>
        <dbReference type="PROSITE" id="PS50045"/>
    </source>
</evidence>
<dbReference type="EMBL" id="AEVS01000004">
    <property type="protein sequence ID" value="EGA67709.1"/>
    <property type="molecule type" value="Genomic_DNA"/>
</dbReference>
<dbReference type="RefSeq" id="WP_006877431.1">
    <property type="nucleotide sequence ID" value="NZ_AEVS01000004.1"/>
</dbReference>
<keyword evidence="5" id="KW-0804">Transcription</keyword>
<evidence type="ECO:0000256" key="3">
    <source>
        <dbReference type="ARBA" id="ARBA00023015"/>
    </source>
</evidence>
<keyword evidence="3" id="KW-0805">Transcription regulation</keyword>
<dbReference type="GO" id="GO:0006355">
    <property type="term" value="P:regulation of DNA-templated transcription"/>
    <property type="evidence" value="ECO:0007669"/>
    <property type="project" value="InterPro"/>
</dbReference>
<dbReference type="CDD" id="cd00009">
    <property type="entry name" value="AAA"/>
    <property type="match status" value="1"/>
</dbReference>
<dbReference type="PRINTS" id="PR01590">
    <property type="entry name" value="HTHFIS"/>
</dbReference>
<dbReference type="PANTHER" id="PTHR32071:SF117">
    <property type="entry name" value="PTS-DEPENDENT DIHYDROXYACETONE KINASE OPERON REGULATORY PROTEIN-RELATED"/>
    <property type="match status" value="1"/>
</dbReference>
<keyword evidence="8" id="KW-1185">Reference proteome</keyword>
<dbReference type="PROSITE" id="PS00676">
    <property type="entry name" value="SIGMA54_INTERACT_2"/>
    <property type="match status" value="1"/>
</dbReference>
<keyword evidence="2" id="KW-0067">ATP-binding</keyword>
<evidence type="ECO:0000256" key="4">
    <source>
        <dbReference type="ARBA" id="ARBA00023125"/>
    </source>
</evidence>
<dbReference type="Gene3D" id="3.40.50.300">
    <property type="entry name" value="P-loop containing nucleotide triphosphate hydrolases"/>
    <property type="match status" value="1"/>
</dbReference>
<dbReference type="SUPFAM" id="SSF46689">
    <property type="entry name" value="Homeodomain-like"/>
    <property type="match status" value="1"/>
</dbReference>
<evidence type="ECO:0000313" key="7">
    <source>
        <dbReference type="EMBL" id="EGA67709.1"/>
    </source>
</evidence>
<feature type="domain" description="Sigma-54 factor interaction" evidence="6">
    <location>
        <begin position="193"/>
        <end position="422"/>
    </location>
</feature>
<dbReference type="OrthoDB" id="9804019at2"/>
<dbReference type="SUPFAM" id="SSF52540">
    <property type="entry name" value="P-loop containing nucleoside triphosphate hydrolases"/>
    <property type="match status" value="1"/>
</dbReference>
<dbReference type="Proteomes" id="UP000004371">
    <property type="component" value="Unassembled WGS sequence"/>
</dbReference>
<dbReference type="PROSITE" id="PS00675">
    <property type="entry name" value="SIGMA54_INTERACT_1"/>
    <property type="match status" value="1"/>
</dbReference>
<keyword evidence="1" id="KW-0547">Nucleotide-binding</keyword>
<evidence type="ECO:0000256" key="2">
    <source>
        <dbReference type="ARBA" id="ARBA00022840"/>
    </source>
</evidence>
<dbReference type="eggNOG" id="COG3829">
    <property type="taxonomic scope" value="Bacteria"/>
</dbReference>
<dbReference type="InterPro" id="IPR003593">
    <property type="entry name" value="AAA+_ATPase"/>
</dbReference>
<comment type="caution">
    <text evidence="7">The sequence shown here is derived from an EMBL/GenBank/DDBJ whole genome shotgun (WGS) entry which is preliminary data.</text>
</comment>
<protein>
    <submittedName>
        <fullName evidence="7">Sigma-54 dependent transcriptional regulator</fullName>
    </submittedName>
</protein>
<dbReference type="InterPro" id="IPR025662">
    <property type="entry name" value="Sigma_54_int_dom_ATP-bd_1"/>
</dbReference>
<dbReference type="Pfam" id="PF02954">
    <property type="entry name" value="HTH_8"/>
    <property type="match status" value="1"/>
</dbReference>
<dbReference type="InterPro" id="IPR027417">
    <property type="entry name" value="P-loop_NTPase"/>
</dbReference>
<dbReference type="InterPro" id="IPR025943">
    <property type="entry name" value="Sigma_54_int_dom_ATP-bd_2"/>
</dbReference>
<dbReference type="InterPro" id="IPR002078">
    <property type="entry name" value="Sigma_54_int"/>
</dbReference>
<dbReference type="Pfam" id="PF00158">
    <property type="entry name" value="Sigma54_activat"/>
    <property type="match status" value="1"/>
</dbReference>
<dbReference type="FunFam" id="3.40.50.300:FF:000006">
    <property type="entry name" value="DNA-binding transcriptional regulator NtrC"/>
    <property type="match status" value="1"/>
</dbReference>
<sequence>MSKWLELVTELIGIRTKHELTAKFTQTLSVELGLSKCLLLMPTTDGRRLVPHDAQVDASWAVNDMNNPFAQVLQTANQMSLSADELLFWKSDRAFAELVSDVGMFERVFICPLPLRSNQVQLVLFIQGDQKAITKALNSDDGIKFIDIFTKQWNLLEEMEREQRDIQTLSESLSDIQRDTKRRELADKLSHSLIGQSPVMQKLRQQIVSAAESQLSVMVQGDTGTGKELVAQAIHQISSRSSQPLVAINCAAIPENLLESELFGYCKGAFSGAEADREGLISQANGGTLFLDEIGDMPLALQAKLLRVLETKKFRPIGGKKELSSDFRLVSATHVNLLAQVRNKQFRQDLYYRLYQYPLTLPKLSERLEDIDLLSQHFIAEFNSQHGTEIRGLHYKALDCLKKYSFPGNVRELKLLVEFGCAQCRNELEVSEGSLANRIACIDFELQSAEQSDTSSELTEESDLADNPYSEMQGDFSAITDLKQAVNEYEENIIRERLTHFSGDRGKAAESLGIPKRTLAYKCQKLEIKAE</sequence>
<dbReference type="InterPro" id="IPR009057">
    <property type="entry name" value="Homeodomain-like_sf"/>
</dbReference>
<evidence type="ECO:0000256" key="5">
    <source>
        <dbReference type="ARBA" id="ARBA00023163"/>
    </source>
</evidence>
<reference evidence="7 8" key="1">
    <citation type="journal article" date="2012" name="Int. J. Syst. Evol. Microbiol.">
        <title>Vibrio caribbeanicus sp. nov., isolated from the marine sponge Scleritoderma cyanea.</title>
        <authorList>
            <person name="Hoffmann M."/>
            <person name="Monday S.R."/>
            <person name="Allard M.W."/>
            <person name="Strain E.A."/>
            <person name="Whittaker P."/>
            <person name="Naum M."/>
            <person name="McCarthy P.J."/>
            <person name="Lopez J.V."/>
            <person name="Fischer M."/>
            <person name="Brown E.W."/>
        </authorList>
    </citation>
    <scope>NUCLEOTIDE SEQUENCE [LARGE SCALE GENOMIC DNA]</scope>
    <source>
        <strain evidence="7 8">LMG 20546</strain>
    </source>
</reference>
<name>E8LNL9_9VIBR</name>
<dbReference type="Gene3D" id="1.10.8.60">
    <property type="match status" value="1"/>
</dbReference>
<evidence type="ECO:0000313" key="8">
    <source>
        <dbReference type="Proteomes" id="UP000004371"/>
    </source>
</evidence>
<proteinExistence type="predicted"/>
<dbReference type="PANTHER" id="PTHR32071">
    <property type="entry name" value="TRANSCRIPTIONAL REGULATORY PROTEIN"/>
    <property type="match status" value="1"/>
</dbReference>
<accession>E8LNL9</accession>
<dbReference type="InterPro" id="IPR058031">
    <property type="entry name" value="AAA_lid_NorR"/>
</dbReference>
<dbReference type="GO" id="GO:0005524">
    <property type="term" value="F:ATP binding"/>
    <property type="evidence" value="ECO:0007669"/>
    <property type="project" value="UniProtKB-KW"/>
</dbReference>
<evidence type="ECO:0000256" key="1">
    <source>
        <dbReference type="ARBA" id="ARBA00022741"/>
    </source>
</evidence>
<dbReference type="AlphaFoldDB" id="E8LNL9"/>
<dbReference type="Pfam" id="PF25601">
    <property type="entry name" value="AAA_lid_14"/>
    <property type="match status" value="1"/>
</dbReference>
<dbReference type="PROSITE" id="PS50045">
    <property type="entry name" value="SIGMA54_INTERACT_4"/>
    <property type="match status" value="1"/>
</dbReference>
<keyword evidence="4" id="KW-0238">DNA-binding</keyword>
<dbReference type="InterPro" id="IPR002197">
    <property type="entry name" value="HTH_Fis"/>
</dbReference>
<dbReference type="GO" id="GO:0043565">
    <property type="term" value="F:sequence-specific DNA binding"/>
    <property type="evidence" value="ECO:0007669"/>
    <property type="project" value="InterPro"/>
</dbReference>
<dbReference type="Gene3D" id="1.10.10.60">
    <property type="entry name" value="Homeodomain-like"/>
    <property type="match status" value="1"/>
</dbReference>
<organism evidence="7 8">
    <name type="scientific">Vibrio brasiliensis LMG 20546</name>
    <dbReference type="NCBI Taxonomy" id="945543"/>
    <lineage>
        <taxon>Bacteria</taxon>
        <taxon>Pseudomonadati</taxon>
        <taxon>Pseudomonadota</taxon>
        <taxon>Gammaproteobacteria</taxon>
        <taxon>Vibrionales</taxon>
        <taxon>Vibrionaceae</taxon>
        <taxon>Vibrio</taxon>
        <taxon>Vibrio oreintalis group</taxon>
    </lineage>
</organism>
<gene>
    <name evidence="7" type="ORF">VIBR0546_06367</name>
</gene>